<dbReference type="HOGENOM" id="CLU_143404_0_0_0"/>
<dbReference type="OrthoDB" id="48792at2"/>
<protein>
    <recommendedName>
        <fullName evidence="4">Poly-gamma-glutamate biosynthesis protein PgsC</fullName>
    </recommendedName>
</protein>
<gene>
    <name evidence="2" type="ORF">JonanDRAFT_0398</name>
</gene>
<evidence type="ECO:0000313" key="3">
    <source>
        <dbReference type="Proteomes" id="UP000003806"/>
    </source>
</evidence>
<name>H0UJ83_9BACT</name>
<keyword evidence="1" id="KW-0812">Transmembrane</keyword>
<dbReference type="InterPro" id="IPR008338">
    <property type="entry name" value="Capsule_biosynth_CapC"/>
</dbReference>
<proteinExistence type="predicted"/>
<dbReference type="EMBL" id="CM001376">
    <property type="protein sequence ID" value="EHM12816.1"/>
    <property type="molecule type" value="Genomic_DNA"/>
</dbReference>
<keyword evidence="1" id="KW-1133">Transmembrane helix</keyword>
<keyword evidence="1" id="KW-0472">Membrane</keyword>
<dbReference type="GO" id="GO:0045227">
    <property type="term" value="P:capsule polysaccharide biosynthetic process"/>
    <property type="evidence" value="ECO:0007669"/>
    <property type="project" value="InterPro"/>
</dbReference>
<sequence length="144" mass="14870">MGIEPAAVIGVGVAVSLLFDRRTGLGSGGFVGPGTVALSLGDPRRLLWGLAASLLVAAALRLGVRLWGWYGRTRVGFALLLAIVFRLALGRFMPEGLWVGWVVPGLIAADVERQGVWDTLTAVTATSLATSFLVTLAGAAGVAL</sequence>
<organism evidence="2 3">
    <name type="scientific">Jonquetella anthropi DSM 22815</name>
    <dbReference type="NCBI Taxonomy" id="885272"/>
    <lineage>
        <taxon>Bacteria</taxon>
        <taxon>Thermotogati</taxon>
        <taxon>Synergistota</taxon>
        <taxon>Synergistia</taxon>
        <taxon>Synergistales</taxon>
        <taxon>Dethiosulfovibrionaceae</taxon>
        <taxon>Jonquetella</taxon>
    </lineage>
</organism>
<accession>H0UJ83</accession>
<evidence type="ECO:0000256" key="1">
    <source>
        <dbReference type="SAM" id="Phobius"/>
    </source>
</evidence>
<dbReference type="RefSeq" id="WP_008520322.1">
    <property type="nucleotide sequence ID" value="NZ_CM001376.1"/>
</dbReference>
<feature type="transmembrane region" description="Helical" evidence="1">
    <location>
        <begin position="76"/>
        <end position="93"/>
    </location>
</feature>
<evidence type="ECO:0000313" key="2">
    <source>
        <dbReference type="EMBL" id="EHM12816.1"/>
    </source>
</evidence>
<dbReference type="STRING" id="885272.JonanDRAFT_0398"/>
<feature type="transmembrane region" description="Helical" evidence="1">
    <location>
        <begin position="120"/>
        <end position="143"/>
    </location>
</feature>
<dbReference type="Pfam" id="PF14102">
    <property type="entry name" value="Caps_synth_CapC"/>
    <property type="match status" value="1"/>
</dbReference>
<keyword evidence="3" id="KW-1185">Reference proteome</keyword>
<dbReference type="AlphaFoldDB" id="H0UJ83"/>
<evidence type="ECO:0008006" key="4">
    <source>
        <dbReference type="Google" id="ProtNLM"/>
    </source>
</evidence>
<reference evidence="2 3" key="1">
    <citation type="submission" date="2011-11" db="EMBL/GenBank/DDBJ databases">
        <title>The Noncontiguous Finished genome of Jonquetella anthropi DSM 22815.</title>
        <authorList>
            <consortium name="US DOE Joint Genome Institute (JGI-PGF)"/>
            <person name="Lucas S."/>
            <person name="Copeland A."/>
            <person name="Lapidus A."/>
            <person name="Glavina del Rio T."/>
            <person name="Dalin E."/>
            <person name="Tice H."/>
            <person name="Bruce D."/>
            <person name="Goodwin L."/>
            <person name="Pitluck S."/>
            <person name="Peters L."/>
            <person name="Mikhailova N."/>
            <person name="Held B."/>
            <person name="Kyrpides N."/>
            <person name="Mavromatis K."/>
            <person name="Ivanova N."/>
            <person name="Markowitz V."/>
            <person name="Cheng J.-F."/>
            <person name="Hugenholtz P."/>
            <person name="Woyke T."/>
            <person name="Wu D."/>
            <person name="Gronow S."/>
            <person name="Wellnitz S."/>
            <person name="Brambilla E."/>
            <person name="Klenk H.-P."/>
            <person name="Eisen J.A."/>
        </authorList>
    </citation>
    <scope>NUCLEOTIDE SEQUENCE [LARGE SCALE GENOMIC DNA]</scope>
    <source>
        <strain evidence="2 3">DSM 22815</strain>
    </source>
</reference>
<dbReference type="GO" id="GO:0016020">
    <property type="term" value="C:membrane"/>
    <property type="evidence" value="ECO:0007669"/>
    <property type="project" value="InterPro"/>
</dbReference>
<feature type="transmembrane region" description="Helical" evidence="1">
    <location>
        <begin position="46"/>
        <end position="64"/>
    </location>
</feature>
<dbReference type="eggNOG" id="ENOG50333YX">
    <property type="taxonomic scope" value="Bacteria"/>
</dbReference>
<dbReference type="Proteomes" id="UP000003806">
    <property type="component" value="Chromosome"/>
</dbReference>